<dbReference type="RefSeq" id="WP_229339618.1">
    <property type="nucleotide sequence ID" value="NZ_JAJBZG010000002.1"/>
</dbReference>
<sequence length="129" mass="15053">MMEVSIILAKFWGWYLLIFFTTLSVRPSRIKQIFEDLKDQKFVIIASFLATVIGLVNILLHNSWESNWTIIITLIGWTSLILGIVLFAFQQMATNFLLEVNIKLVQVLYMLLFILGLYLLNMGYQLILY</sequence>
<dbReference type="AlphaFoldDB" id="A0A9X1RXG8"/>
<proteinExistence type="predicted"/>
<feature type="transmembrane region" description="Helical" evidence="1">
    <location>
        <begin position="101"/>
        <end position="120"/>
    </location>
</feature>
<evidence type="ECO:0000313" key="3">
    <source>
        <dbReference type="Proteomes" id="UP001139414"/>
    </source>
</evidence>
<dbReference type="Proteomes" id="UP001139414">
    <property type="component" value="Unassembled WGS sequence"/>
</dbReference>
<comment type="caution">
    <text evidence="2">The sequence shown here is derived from an EMBL/GenBank/DDBJ whole genome shotgun (WGS) entry which is preliminary data.</text>
</comment>
<dbReference type="EMBL" id="JAJBZG010000002">
    <property type="protein sequence ID" value="MCB7481042.1"/>
    <property type="molecule type" value="Genomic_DNA"/>
</dbReference>
<keyword evidence="3" id="KW-1185">Reference proteome</keyword>
<reference evidence="2" key="1">
    <citation type="submission" date="2021-10" db="EMBL/GenBank/DDBJ databases">
        <title>Gramella sp. ASW11-100T, isolated from marine sediment.</title>
        <authorList>
            <person name="Xia C."/>
        </authorList>
    </citation>
    <scope>NUCLEOTIDE SEQUENCE</scope>
    <source>
        <strain evidence="2">ASW11-100</strain>
    </source>
</reference>
<name>A0A9X1RXG8_9FLAO</name>
<keyword evidence="1" id="KW-1133">Transmembrane helix</keyword>
<organism evidence="2 3">
    <name type="scientific">Christiangramia sediminis</name>
    <dbReference type="NCBI Taxonomy" id="2881336"/>
    <lineage>
        <taxon>Bacteria</taxon>
        <taxon>Pseudomonadati</taxon>
        <taxon>Bacteroidota</taxon>
        <taxon>Flavobacteriia</taxon>
        <taxon>Flavobacteriales</taxon>
        <taxon>Flavobacteriaceae</taxon>
        <taxon>Christiangramia</taxon>
    </lineage>
</organism>
<feature type="transmembrane region" description="Helical" evidence="1">
    <location>
        <begin position="42"/>
        <end position="60"/>
    </location>
</feature>
<feature type="transmembrane region" description="Helical" evidence="1">
    <location>
        <begin position="66"/>
        <end position="89"/>
    </location>
</feature>
<gene>
    <name evidence="2" type="ORF">LGQ90_07185</name>
</gene>
<feature type="transmembrane region" description="Helical" evidence="1">
    <location>
        <begin position="12"/>
        <end position="30"/>
    </location>
</feature>
<evidence type="ECO:0000313" key="2">
    <source>
        <dbReference type="EMBL" id="MCB7481042.1"/>
    </source>
</evidence>
<protein>
    <submittedName>
        <fullName evidence="2">Uncharacterized protein</fullName>
    </submittedName>
</protein>
<accession>A0A9X1RXG8</accession>
<keyword evidence="1" id="KW-0812">Transmembrane</keyword>
<evidence type="ECO:0000256" key="1">
    <source>
        <dbReference type="SAM" id="Phobius"/>
    </source>
</evidence>
<keyword evidence="1" id="KW-0472">Membrane</keyword>